<protein>
    <submittedName>
        <fullName evidence="1">NAD(P)-dependent dehydrogenase (Short-subunit alcohol dehydrogenase family)</fullName>
    </submittedName>
</protein>
<reference evidence="1 2" key="1">
    <citation type="submission" date="2020-07" db="EMBL/GenBank/DDBJ databases">
        <title>Genomic Encyclopedia of Type Strains, Phase IV (KMG-V): Genome sequencing to study the core and pangenomes of soil and plant-associated prokaryotes.</title>
        <authorList>
            <person name="Whitman W."/>
        </authorList>
    </citation>
    <scope>NUCLEOTIDE SEQUENCE [LARGE SCALE GENOMIC DNA]</scope>
    <source>
        <strain evidence="1 2">SAS40</strain>
    </source>
</reference>
<keyword evidence="2" id="KW-1185">Reference proteome</keyword>
<dbReference type="AlphaFoldDB" id="A0A7Y9IWJ0"/>
<dbReference type="PANTHER" id="PTHR45458:SF1">
    <property type="entry name" value="SHORT CHAIN DEHYDROGENASE"/>
    <property type="match status" value="1"/>
</dbReference>
<dbReference type="InterPro" id="IPR052184">
    <property type="entry name" value="SDR_enzymes"/>
</dbReference>
<gene>
    <name evidence="1" type="ORF">FHW18_003054</name>
</gene>
<dbReference type="Pfam" id="PF00106">
    <property type="entry name" value="adh_short"/>
    <property type="match status" value="1"/>
</dbReference>
<dbReference type="RefSeq" id="WP_179587556.1">
    <property type="nucleotide sequence ID" value="NZ_JACBYR010000001.1"/>
</dbReference>
<evidence type="ECO:0000313" key="1">
    <source>
        <dbReference type="EMBL" id="NYE83783.1"/>
    </source>
</evidence>
<dbReference type="InterPro" id="IPR002347">
    <property type="entry name" value="SDR_fam"/>
</dbReference>
<dbReference type="GO" id="GO:0016616">
    <property type="term" value="F:oxidoreductase activity, acting on the CH-OH group of donors, NAD or NADP as acceptor"/>
    <property type="evidence" value="ECO:0007669"/>
    <property type="project" value="TreeGrafter"/>
</dbReference>
<dbReference type="Gene3D" id="3.40.50.720">
    <property type="entry name" value="NAD(P)-binding Rossmann-like Domain"/>
    <property type="match status" value="1"/>
</dbReference>
<dbReference type="NCBIfam" id="NF006035">
    <property type="entry name" value="PRK08177.1"/>
    <property type="match status" value="1"/>
</dbReference>
<dbReference type="InterPro" id="IPR036291">
    <property type="entry name" value="NAD(P)-bd_dom_sf"/>
</dbReference>
<sequence>MNVLIAGASRGIGLGLVTALLAQGHHVVAVARNPAGSDGLQALAGKHGDALTVIACDLNEPDAASVLRAGFGDITFDRMVFNAGVKTPLHQSVAAATMDEAGLLFMTNAIAPVRLAQQLCGSVVDGGVIGFMSSQMASLTLNRSGGMPLYGASKAALNSLMLSWASTLDVLPFSLLALHPGWVKTDMGGPDATETVEQSAAGLIRTLDAHAGKKVCTFVDYQGEPMPW</sequence>
<name>A0A7Y9IWJ0_9BURK</name>
<dbReference type="Proteomes" id="UP000542125">
    <property type="component" value="Unassembled WGS sequence"/>
</dbReference>
<dbReference type="InterPro" id="IPR020904">
    <property type="entry name" value="Sc_DH/Rdtase_CS"/>
</dbReference>
<organism evidence="1 2">
    <name type="scientific">Pigmentiphaga litoralis</name>
    <dbReference type="NCBI Taxonomy" id="516702"/>
    <lineage>
        <taxon>Bacteria</taxon>
        <taxon>Pseudomonadati</taxon>
        <taxon>Pseudomonadota</taxon>
        <taxon>Betaproteobacteria</taxon>
        <taxon>Burkholderiales</taxon>
        <taxon>Alcaligenaceae</taxon>
        <taxon>Pigmentiphaga</taxon>
    </lineage>
</organism>
<proteinExistence type="predicted"/>
<dbReference type="PANTHER" id="PTHR45458">
    <property type="entry name" value="SHORT-CHAIN DEHYDROGENASE/REDUCTASE SDR"/>
    <property type="match status" value="1"/>
</dbReference>
<evidence type="ECO:0000313" key="2">
    <source>
        <dbReference type="Proteomes" id="UP000542125"/>
    </source>
</evidence>
<comment type="caution">
    <text evidence="1">The sequence shown here is derived from an EMBL/GenBank/DDBJ whole genome shotgun (WGS) entry which is preliminary data.</text>
</comment>
<dbReference type="SUPFAM" id="SSF51735">
    <property type="entry name" value="NAD(P)-binding Rossmann-fold domains"/>
    <property type="match status" value="1"/>
</dbReference>
<dbReference type="PRINTS" id="PR00081">
    <property type="entry name" value="GDHRDH"/>
</dbReference>
<accession>A0A7Y9IWJ0</accession>
<dbReference type="EMBL" id="JACBYR010000001">
    <property type="protein sequence ID" value="NYE83783.1"/>
    <property type="molecule type" value="Genomic_DNA"/>
</dbReference>
<dbReference type="PROSITE" id="PS00061">
    <property type="entry name" value="ADH_SHORT"/>
    <property type="match status" value="1"/>
</dbReference>